<gene>
    <name evidence="4" type="ORF">PAXRUDRAFT_475981</name>
</gene>
<feature type="compositionally biased region" description="Pro residues" evidence="2">
    <location>
        <begin position="31"/>
        <end position="41"/>
    </location>
</feature>
<dbReference type="PANTHER" id="PTHR12389:SF0">
    <property type="entry name" value="E3 UBIQUITIN-PROTEIN LIGASE LISTERIN"/>
    <property type="match status" value="1"/>
</dbReference>
<keyword evidence="1" id="KW-0808">Transferase</keyword>
<feature type="region of interest" description="Disordered" evidence="2">
    <location>
        <begin position="1"/>
        <end position="74"/>
    </location>
</feature>
<dbReference type="GO" id="GO:0072344">
    <property type="term" value="P:rescue of stalled ribosome"/>
    <property type="evidence" value="ECO:0007669"/>
    <property type="project" value="UniProtKB-UniRule"/>
</dbReference>
<dbReference type="GO" id="GO:0008270">
    <property type="term" value="F:zinc ion binding"/>
    <property type="evidence" value="ECO:0007669"/>
    <property type="project" value="UniProtKB-KW"/>
</dbReference>
<dbReference type="EC" id="2.3.2.27" evidence="1"/>
<dbReference type="GO" id="GO:0061630">
    <property type="term" value="F:ubiquitin protein ligase activity"/>
    <property type="evidence" value="ECO:0007669"/>
    <property type="project" value="UniProtKB-UniRule"/>
</dbReference>
<dbReference type="OrthoDB" id="6108at2759"/>
<dbReference type="GO" id="GO:0016567">
    <property type="term" value="P:protein ubiquitination"/>
    <property type="evidence" value="ECO:0007669"/>
    <property type="project" value="UniProtKB-UniPathway"/>
</dbReference>
<dbReference type="Proteomes" id="UP000054538">
    <property type="component" value="Unassembled WGS sequence"/>
</dbReference>
<sequence length="411" mass="44621">MVKAQKSSATSGTRKKIARKAAQAAHLPSSTAPPPSPVPKPPKTKSGKNGKLSKREAKEQRKKVYIPPTKPAPPVLDPLDTTGLAHLLPPELVVVLRALGKKDVVTRAKAIEELAKWVDEAIKEGTMHDHDRGFYAENMHGEKTDAVVKMLPVWLHRSPILFTHPARRLRHLSASLQLSLLRLTPVREALITWANEIASQADLETVLGTWAMLPHDTDRGVSSIGVKSWVDFVSTTPKSGADTQQQLRDRSISQFQCTQSQLVLVLTPPLLTSLFTFARRTVLDPQGLHMYLNPGPVATPAVQEYPIHGKSGAPQGKDEIQGKNVSQGKNIPQGKTAPQGKGGIQGKKGVSTPPQPQQKKSGRYVPPPDSQSPSLSSQSDRDSAAEENDSDRAGRLRIGALGVVKWIWGTC</sequence>
<feature type="domain" description="E3 ubiquitin-protein ligase listerin N-terminal" evidence="3">
    <location>
        <begin position="90"/>
        <end position="232"/>
    </location>
</feature>
<keyword evidence="1" id="KW-0862">Zinc</keyword>
<comment type="subunit">
    <text evidence="1">Component of the ribosome quality control complex (RQC).</text>
</comment>
<keyword evidence="1" id="KW-0863">Zinc-finger</keyword>
<accession>A0A0D0DLW4</accession>
<comment type="catalytic activity">
    <reaction evidence="1">
        <text>S-ubiquitinyl-[E2 ubiquitin-conjugating enzyme]-L-cysteine + [acceptor protein]-L-lysine = [E2 ubiquitin-conjugating enzyme]-L-cysteine + N(6)-ubiquitinyl-[acceptor protein]-L-lysine.</text>
        <dbReference type="EC" id="2.3.2.27"/>
    </reaction>
</comment>
<evidence type="ECO:0000313" key="4">
    <source>
        <dbReference type="EMBL" id="KIK99667.1"/>
    </source>
</evidence>
<dbReference type="GO" id="GO:0005829">
    <property type="term" value="C:cytosol"/>
    <property type="evidence" value="ECO:0007669"/>
    <property type="project" value="UniProtKB-UniRule"/>
</dbReference>
<organism evidence="4 5">
    <name type="scientific">Paxillus rubicundulus Ve08.2h10</name>
    <dbReference type="NCBI Taxonomy" id="930991"/>
    <lineage>
        <taxon>Eukaryota</taxon>
        <taxon>Fungi</taxon>
        <taxon>Dikarya</taxon>
        <taxon>Basidiomycota</taxon>
        <taxon>Agaricomycotina</taxon>
        <taxon>Agaricomycetes</taxon>
        <taxon>Agaricomycetidae</taxon>
        <taxon>Boletales</taxon>
        <taxon>Paxilineae</taxon>
        <taxon>Paxillaceae</taxon>
        <taxon>Paxillus</taxon>
    </lineage>
</organism>
<comment type="function">
    <text evidence="1">E3 ubiquitin-protein ligase. Component of the ribosome quality control complex (RQC), a ribosome-associated complex that mediates ubiquitination and extraction of incompletely synthesized nascent chains for proteasomal degradation.</text>
</comment>
<reference evidence="4 5" key="1">
    <citation type="submission" date="2014-04" db="EMBL/GenBank/DDBJ databases">
        <authorList>
            <consortium name="DOE Joint Genome Institute"/>
            <person name="Kuo A."/>
            <person name="Kohler A."/>
            <person name="Jargeat P."/>
            <person name="Nagy L.G."/>
            <person name="Floudas D."/>
            <person name="Copeland A."/>
            <person name="Barry K.W."/>
            <person name="Cichocki N."/>
            <person name="Veneault-Fourrey C."/>
            <person name="LaButti K."/>
            <person name="Lindquist E.A."/>
            <person name="Lipzen A."/>
            <person name="Lundell T."/>
            <person name="Morin E."/>
            <person name="Murat C."/>
            <person name="Sun H."/>
            <person name="Tunlid A."/>
            <person name="Henrissat B."/>
            <person name="Grigoriev I.V."/>
            <person name="Hibbett D.S."/>
            <person name="Martin F."/>
            <person name="Nordberg H.P."/>
            <person name="Cantor M.N."/>
            <person name="Hua S.X."/>
        </authorList>
    </citation>
    <scope>NUCLEOTIDE SEQUENCE [LARGE SCALE GENOMIC DNA]</scope>
    <source>
        <strain evidence="4 5">Ve08.2h10</strain>
    </source>
</reference>
<dbReference type="UniPathway" id="UPA00143"/>
<dbReference type="InterPro" id="IPR054476">
    <property type="entry name" value="Ltn1_N"/>
</dbReference>
<evidence type="ECO:0000256" key="1">
    <source>
        <dbReference type="RuleBase" id="RU367090"/>
    </source>
</evidence>
<dbReference type="GO" id="GO:1990112">
    <property type="term" value="C:RQC complex"/>
    <property type="evidence" value="ECO:0007669"/>
    <property type="project" value="UniProtKB-UniRule"/>
</dbReference>
<comment type="similarity">
    <text evidence="1">Belongs to the LTN1 family.</text>
</comment>
<name>A0A0D0DLW4_9AGAM</name>
<dbReference type="PANTHER" id="PTHR12389">
    <property type="entry name" value="ZINC FINGER PROTEIN 294"/>
    <property type="match status" value="1"/>
</dbReference>
<feature type="compositionally biased region" description="Low complexity" evidence="2">
    <location>
        <begin position="20"/>
        <end position="30"/>
    </location>
</feature>
<feature type="region of interest" description="Disordered" evidence="2">
    <location>
        <begin position="306"/>
        <end position="396"/>
    </location>
</feature>
<keyword evidence="1" id="KW-0479">Metal-binding</keyword>
<keyword evidence="1" id="KW-0833">Ubl conjugation pathway</keyword>
<dbReference type="AlphaFoldDB" id="A0A0D0DLW4"/>
<feature type="compositionally biased region" description="Basic and acidic residues" evidence="2">
    <location>
        <begin position="379"/>
        <end position="394"/>
    </location>
</feature>
<dbReference type="InParanoid" id="A0A0D0DLW4"/>
<evidence type="ECO:0000313" key="5">
    <source>
        <dbReference type="Proteomes" id="UP000054538"/>
    </source>
</evidence>
<evidence type="ECO:0000256" key="2">
    <source>
        <dbReference type="SAM" id="MobiDB-lite"/>
    </source>
</evidence>
<feature type="compositionally biased region" description="Polar residues" evidence="2">
    <location>
        <begin position="1"/>
        <end position="12"/>
    </location>
</feature>
<dbReference type="GO" id="GO:0043023">
    <property type="term" value="F:ribosomal large subunit binding"/>
    <property type="evidence" value="ECO:0007669"/>
    <property type="project" value="TreeGrafter"/>
</dbReference>
<dbReference type="HOGENOM" id="CLU_669211_0_0_1"/>
<protein>
    <recommendedName>
        <fullName evidence="1">E3 ubiquitin-protein ligase listerin</fullName>
        <ecNumber evidence="1">2.3.2.27</ecNumber>
    </recommendedName>
    <alternativeName>
        <fullName evidence="1">RING-type E3 ubiquitin transferase listerin</fullName>
    </alternativeName>
</protein>
<proteinExistence type="inferred from homology"/>
<dbReference type="Pfam" id="PF22958">
    <property type="entry name" value="Ltn1_1st"/>
    <property type="match status" value="1"/>
</dbReference>
<reference evidence="5" key="2">
    <citation type="submission" date="2015-01" db="EMBL/GenBank/DDBJ databases">
        <title>Evolutionary Origins and Diversification of the Mycorrhizal Mutualists.</title>
        <authorList>
            <consortium name="DOE Joint Genome Institute"/>
            <consortium name="Mycorrhizal Genomics Consortium"/>
            <person name="Kohler A."/>
            <person name="Kuo A."/>
            <person name="Nagy L.G."/>
            <person name="Floudas D."/>
            <person name="Copeland A."/>
            <person name="Barry K.W."/>
            <person name="Cichocki N."/>
            <person name="Veneault-Fourrey C."/>
            <person name="LaButti K."/>
            <person name="Lindquist E.A."/>
            <person name="Lipzen A."/>
            <person name="Lundell T."/>
            <person name="Morin E."/>
            <person name="Murat C."/>
            <person name="Riley R."/>
            <person name="Ohm R."/>
            <person name="Sun H."/>
            <person name="Tunlid A."/>
            <person name="Henrissat B."/>
            <person name="Grigoriev I.V."/>
            <person name="Hibbett D.S."/>
            <person name="Martin F."/>
        </authorList>
    </citation>
    <scope>NUCLEOTIDE SEQUENCE [LARGE SCALE GENOMIC DNA]</scope>
    <source>
        <strain evidence="5">Ve08.2h10</strain>
    </source>
</reference>
<dbReference type="GO" id="GO:1990116">
    <property type="term" value="P:ribosome-associated ubiquitin-dependent protein catabolic process"/>
    <property type="evidence" value="ECO:0007669"/>
    <property type="project" value="UniProtKB-UniRule"/>
</dbReference>
<evidence type="ECO:0000259" key="3">
    <source>
        <dbReference type="Pfam" id="PF22958"/>
    </source>
</evidence>
<dbReference type="STRING" id="930991.A0A0D0DLW4"/>
<comment type="pathway">
    <text evidence="1">Protein modification; protein ubiquitination.</text>
</comment>
<feature type="compositionally biased region" description="Basic residues" evidence="2">
    <location>
        <begin position="42"/>
        <end position="52"/>
    </location>
</feature>
<keyword evidence="5" id="KW-1185">Reference proteome</keyword>
<dbReference type="EMBL" id="KN824853">
    <property type="protein sequence ID" value="KIK99667.1"/>
    <property type="molecule type" value="Genomic_DNA"/>
</dbReference>
<dbReference type="InterPro" id="IPR039795">
    <property type="entry name" value="LTN1/Rkr1"/>
</dbReference>